<comment type="caution">
    <text evidence="1">The sequence shown here is derived from an EMBL/GenBank/DDBJ whole genome shotgun (WGS) entry which is preliminary data.</text>
</comment>
<protein>
    <submittedName>
        <fullName evidence="1">Uncharacterized protein</fullName>
    </submittedName>
</protein>
<name>A0ABN9VUK0_9DINO</name>
<sequence length="263" mass="29526">MRCYSMDENAYWSSCAYDCKPGVGWAENWTCEELGERAPDPLGCSWSGEACTVNKLCCHEGQSCVRKNEIEAYCTHEDITELDGWTGEVIGGARAEYAVTPVAPEDRARGTSLYCFMAVLPGSYEEQLKDLAAEKGASIFACDASSVFWTWHADKTEEGSWTSVINTDVFKSVWGDVKKDGQYQWHDWSVKVDPDSVFFPDRLKQHLQKLNAPKEMPIYIKNTDEDFGFLGAIEVFSKEALDKLFWDGILDKCEKEVGTHSGS</sequence>
<evidence type="ECO:0000313" key="2">
    <source>
        <dbReference type="Proteomes" id="UP001189429"/>
    </source>
</evidence>
<evidence type="ECO:0000313" key="1">
    <source>
        <dbReference type="EMBL" id="CAK0877230.1"/>
    </source>
</evidence>
<organism evidence="1 2">
    <name type="scientific">Prorocentrum cordatum</name>
    <dbReference type="NCBI Taxonomy" id="2364126"/>
    <lineage>
        <taxon>Eukaryota</taxon>
        <taxon>Sar</taxon>
        <taxon>Alveolata</taxon>
        <taxon>Dinophyceae</taxon>
        <taxon>Prorocentrales</taxon>
        <taxon>Prorocentraceae</taxon>
        <taxon>Prorocentrum</taxon>
    </lineage>
</organism>
<dbReference type="Proteomes" id="UP001189429">
    <property type="component" value="Unassembled WGS sequence"/>
</dbReference>
<feature type="non-terminal residue" evidence="1">
    <location>
        <position position="263"/>
    </location>
</feature>
<reference evidence="1" key="1">
    <citation type="submission" date="2023-10" db="EMBL/GenBank/DDBJ databases">
        <authorList>
            <person name="Chen Y."/>
            <person name="Shah S."/>
            <person name="Dougan E. K."/>
            <person name="Thang M."/>
            <person name="Chan C."/>
        </authorList>
    </citation>
    <scope>NUCLEOTIDE SEQUENCE [LARGE SCALE GENOMIC DNA]</scope>
</reference>
<accession>A0ABN9VUK0</accession>
<dbReference type="EMBL" id="CAUYUJ010017717">
    <property type="protein sequence ID" value="CAK0877230.1"/>
    <property type="molecule type" value="Genomic_DNA"/>
</dbReference>
<keyword evidence="2" id="KW-1185">Reference proteome</keyword>
<proteinExistence type="predicted"/>
<gene>
    <name evidence="1" type="ORF">PCOR1329_LOCUS61348</name>
</gene>